<dbReference type="AlphaFoldDB" id="A0A345ZBS2"/>
<evidence type="ECO:0000256" key="1">
    <source>
        <dbReference type="SAM" id="MobiDB-lite"/>
    </source>
</evidence>
<dbReference type="Proteomes" id="UP000254834">
    <property type="component" value="Chromosome"/>
</dbReference>
<evidence type="ECO:0000256" key="2">
    <source>
        <dbReference type="SAM" id="SignalP"/>
    </source>
</evidence>
<dbReference type="RefSeq" id="WP_115585754.1">
    <property type="nucleotide sequence ID" value="NZ_CP025544.1"/>
</dbReference>
<reference evidence="3 4" key="1">
    <citation type="submission" date="2017-12" db="EMBL/GenBank/DDBJ databases">
        <title>Chromulinavorax destructans is a abundant pathogen of dominant heterotrophic picoflagllates.</title>
        <authorList>
            <person name="Deeg C.M."/>
            <person name="Zimmer M."/>
            <person name="Suttle C.A."/>
        </authorList>
    </citation>
    <scope>NUCLEOTIDE SEQUENCE [LARGE SCALE GENOMIC DNA]</scope>
    <source>
        <strain evidence="3 4">SeV1</strain>
    </source>
</reference>
<evidence type="ECO:0000313" key="3">
    <source>
        <dbReference type="EMBL" id="AXK60739.1"/>
    </source>
</evidence>
<gene>
    <name evidence="3" type="ORF">C0J27_03215</name>
</gene>
<name>A0A345ZBS2_9BACT</name>
<feature type="signal peptide" evidence="2">
    <location>
        <begin position="1"/>
        <end position="20"/>
    </location>
</feature>
<organism evidence="3 4">
    <name type="scientific">Candidatus Chromulinivorax destructor</name>
    <dbReference type="NCBI Taxonomy" id="2066483"/>
    <lineage>
        <taxon>Bacteria</taxon>
        <taxon>Candidatus Babelota</taxon>
        <taxon>Candidatus Babeliae</taxon>
        <taxon>Candidatus Babeliales</taxon>
        <taxon>Candidatus Chromulinivoraceae</taxon>
        <taxon>Candidatus Chromulinivorax</taxon>
    </lineage>
</organism>
<protein>
    <submittedName>
        <fullName evidence="3">Uncharacterized protein</fullName>
    </submittedName>
</protein>
<dbReference type="EMBL" id="CP025544">
    <property type="protein sequence ID" value="AXK60739.1"/>
    <property type="molecule type" value="Genomic_DNA"/>
</dbReference>
<feature type="chain" id="PRO_5016798956" evidence="2">
    <location>
        <begin position="21"/>
        <end position="79"/>
    </location>
</feature>
<accession>A0A345ZBS2</accession>
<dbReference type="KEGG" id="cdes:C0J27_03215"/>
<proteinExistence type="predicted"/>
<sequence length="79" mass="8690">MKKFQILALFVVAMNANAFAGKTFRNSSEEPHARKNALSKTWSETGSKKATNRTLQSMQNTRLKTTASAATVVSKTINK</sequence>
<keyword evidence="2" id="KW-0732">Signal</keyword>
<evidence type="ECO:0000313" key="4">
    <source>
        <dbReference type="Proteomes" id="UP000254834"/>
    </source>
</evidence>
<feature type="compositionally biased region" description="Polar residues" evidence="1">
    <location>
        <begin position="38"/>
        <end position="53"/>
    </location>
</feature>
<feature type="region of interest" description="Disordered" evidence="1">
    <location>
        <begin position="25"/>
        <end position="53"/>
    </location>
</feature>
<keyword evidence="4" id="KW-1185">Reference proteome</keyword>